<evidence type="ECO:0000256" key="4">
    <source>
        <dbReference type="ARBA" id="ARBA00023010"/>
    </source>
</evidence>
<evidence type="ECO:0000256" key="8">
    <source>
        <dbReference type="ARBA" id="ARBA00029691"/>
    </source>
</evidence>
<dbReference type="GO" id="GO:0016560">
    <property type="term" value="P:protein import into peroxisome matrix, docking"/>
    <property type="evidence" value="ECO:0007669"/>
    <property type="project" value="UniProtKB-UniRule"/>
</dbReference>
<gene>
    <name evidence="14" type="ORF">GP486_005259</name>
</gene>
<feature type="region of interest" description="Disordered" evidence="12">
    <location>
        <begin position="313"/>
        <end position="372"/>
    </location>
</feature>
<keyword evidence="3 10" id="KW-0653">Protein transport</keyword>
<comment type="subcellular location">
    <subcellularLocation>
        <location evidence="9 10">Peroxisome membrane</location>
    </subcellularLocation>
</comment>
<dbReference type="EMBL" id="JAGHQM010000962">
    <property type="protein sequence ID" value="KAH0556953.1"/>
    <property type="molecule type" value="Genomic_DNA"/>
</dbReference>
<keyword evidence="6 10" id="KW-0576">Peroxisome</keyword>
<comment type="function">
    <text evidence="10">Component of the PEX13-PEX14 docking complex, a translocon channel that specifically mediates the import of peroxisomal cargo proteins bound to PEX5 receptor. The PEX13-PEX14 docking complex forms a large import pore which can be opened to a diameter of about 9 nm. Mechanistically, PEX5 receptor along with cargo proteins associates with the PEX14 subunit of the PEX13-PEX14 docking complex in the cytosol, leading to the insertion of the receptor into the organelle membrane with the concomitant translocation of the cargo into the peroxisome matrix.</text>
</comment>
<evidence type="ECO:0000256" key="10">
    <source>
        <dbReference type="RuleBase" id="RU367032"/>
    </source>
</evidence>
<proteinExistence type="inferred from homology"/>
<evidence type="ECO:0000256" key="6">
    <source>
        <dbReference type="ARBA" id="ARBA00023140"/>
    </source>
</evidence>
<dbReference type="Proteomes" id="UP000750711">
    <property type="component" value="Unassembled WGS sequence"/>
</dbReference>
<keyword evidence="5 10" id="KW-0472">Membrane</keyword>
<sequence>MIREDLVVSAVTCENFNFLQDPGVSSSPLEKRIGFLQSKNLTQEEIDTALARAGESPSAFSASGNTTPPTPSSSSYGYQGQQVMRQPADAHGSYQGGYWPQQPPPPPPRRDWRDWFIMATVTGGIGYGLYFVAKRYIYPLIAPPTPPQLEQDKKSIDDAFTKAFALLDQLSIDTEALKASEQNRTERLDAALQEVEAVIGELKTTNQRREEEARRIGEEVRNLKDLIPKAMDAQKESTDGRLRELNTELRSLKTLVGSRMSAVAASRPNPSVGSFSATNGLTGSSSTPMVSSSTNTSLGGIGSVAVGDNQSAAAVASPGPGMPGSSASRKEATNLFPSGGGRAAIPSWQMPAASKSAGSVNNTETEEAAGSS</sequence>
<evidence type="ECO:0000259" key="13">
    <source>
        <dbReference type="Pfam" id="PF04695"/>
    </source>
</evidence>
<name>A0A9P8L9R5_9PEZI</name>
<feature type="compositionally biased region" description="Low complexity" evidence="12">
    <location>
        <begin position="282"/>
        <end position="296"/>
    </location>
</feature>
<dbReference type="Pfam" id="PF04695">
    <property type="entry name" value="Pex14_N"/>
    <property type="match status" value="1"/>
</dbReference>
<evidence type="ECO:0000256" key="9">
    <source>
        <dbReference type="ARBA" id="ARBA00046271"/>
    </source>
</evidence>
<evidence type="ECO:0000256" key="1">
    <source>
        <dbReference type="ARBA" id="ARBA00005443"/>
    </source>
</evidence>
<evidence type="ECO:0000256" key="2">
    <source>
        <dbReference type="ARBA" id="ARBA00022448"/>
    </source>
</evidence>
<evidence type="ECO:0000256" key="11">
    <source>
        <dbReference type="SAM" id="Coils"/>
    </source>
</evidence>
<evidence type="ECO:0000256" key="7">
    <source>
        <dbReference type="ARBA" id="ARBA00029502"/>
    </source>
</evidence>
<feature type="compositionally biased region" description="Polar residues" evidence="12">
    <location>
        <begin position="268"/>
        <end position="281"/>
    </location>
</feature>
<organism evidence="14 15">
    <name type="scientific">Trichoglossum hirsutum</name>
    <dbReference type="NCBI Taxonomy" id="265104"/>
    <lineage>
        <taxon>Eukaryota</taxon>
        <taxon>Fungi</taxon>
        <taxon>Dikarya</taxon>
        <taxon>Ascomycota</taxon>
        <taxon>Pezizomycotina</taxon>
        <taxon>Geoglossomycetes</taxon>
        <taxon>Geoglossales</taxon>
        <taxon>Geoglossaceae</taxon>
        <taxon>Trichoglossum</taxon>
    </lineage>
</organism>
<evidence type="ECO:0000256" key="5">
    <source>
        <dbReference type="ARBA" id="ARBA00023136"/>
    </source>
</evidence>
<keyword evidence="2 10" id="KW-0813">Transport</keyword>
<feature type="region of interest" description="Disordered" evidence="12">
    <location>
        <begin position="262"/>
        <end position="296"/>
    </location>
</feature>
<dbReference type="AlphaFoldDB" id="A0A9P8L9R5"/>
<reference evidence="14" key="1">
    <citation type="submission" date="2021-03" db="EMBL/GenBank/DDBJ databases">
        <title>Comparative genomics and phylogenomic investigation of the class Geoglossomycetes provide insights into ecological specialization and systematics.</title>
        <authorList>
            <person name="Melie T."/>
            <person name="Pirro S."/>
            <person name="Miller A.N."/>
            <person name="Quandt A."/>
        </authorList>
    </citation>
    <scope>NUCLEOTIDE SEQUENCE</scope>
    <source>
        <strain evidence="14">CAQ_001_2017</strain>
    </source>
</reference>
<dbReference type="InterPro" id="IPR006785">
    <property type="entry name" value="Pex14_N"/>
</dbReference>
<dbReference type="InterPro" id="IPR025655">
    <property type="entry name" value="PEX14"/>
</dbReference>
<keyword evidence="11" id="KW-0175">Coiled coil</keyword>
<comment type="similarity">
    <text evidence="1 10">Belongs to the peroxin-14 family.</text>
</comment>
<feature type="domain" description="Peroxisome membrane anchor protein Pex14p N-terminal" evidence="13">
    <location>
        <begin position="17"/>
        <end position="52"/>
    </location>
</feature>
<dbReference type="GO" id="GO:1990429">
    <property type="term" value="C:peroxisomal importomer complex"/>
    <property type="evidence" value="ECO:0007669"/>
    <property type="project" value="TreeGrafter"/>
</dbReference>
<dbReference type="GO" id="GO:0005778">
    <property type="term" value="C:peroxisomal membrane"/>
    <property type="evidence" value="ECO:0007669"/>
    <property type="project" value="UniProtKB-SubCell"/>
</dbReference>
<feature type="coiled-coil region" evidence="11">
    <location>
        <begin position="188"/>
        <end position="255"/>
    </location>
</feature>
<feature type="compositionally biased region" description="Low complexity" evidence="12">
    <location>
        <begin position="313"/>
        <end position="327"/>
    </location>
</feature>
<evidence type="ECO:0000313" key="14">
    <source>
        <dbReference type="EMBL" id="KAH0556953.1"/>
    </source>
</evidence>
<feature type="compositionally biased region" description="Low complexity" evidence="12">
    <location>
        <begin position="63"/>
        <end position="82"/>
    </location>
</feature>
<keyword evidence="4" id="KW-0811">Translocation</keyword>
<dbReference type="GO" id="GO:0005102">
    <property type="term" value="F:signaling receptor binding"/>
    <property type="evidence" value="ECO:0007669"/>
    <property type="project" value="TreeGrafter"/>
</dbReference>
<evidence type="ECO:0000256" key="12">
    <source>
        <dbReference type="SAM" id="MobiDB-lite"/>
    </source>
</evidence>
<dbReference type="PANTHER" id="PTHR23058:SF0">
    <property type="entry name" value="PEROXISOMAL MEMBRANE PROTEIN PEX14"/>
    <property type="match status" value="1"/>
</dbReference>
<dbReference type="InterPro" id="IPR036388">
    <property type="entry name" value="WH-like_DNA-bd_sf"/>
</dbReference>
<evidence type="ECO:0000313" key="15">
    <source>
        <dbReference type="Proteomes" id="UP000750711"/>
    </source>
</evidence>
<comment type="caution">
    <text evidence="14">The sequence shown here is derived from an EMBL/GenBank/DDBJ whole genome shotgun (WGS) entry which is preliminary data.</text>
</comment>
<keyword evidence="15" id="KW-1185">Reference proteome</keyword>
<accession>A0A9P8L9R5</accession>
<evidence type="ECO:0000256" key="3">
    <source>
        <dbReference type="ARBA" id="ARBA00022927"/>
    </source>
</evidence>
<feature type="region of interest" description="Disordered" evidence="12">
    <location>
        <begin position="54"/>
        <end position="107"/>
    </location>
</feature>
<dbReference type="Gene3D" id="1.10.10.10">
    <property type="entry name" value="Winged helix-like DNA-binding domain superfamily/Winged helix DNA-binding domain"/>
    <property type="match status" value="1"/>
</dbReference>
<dbReference type="PANTHER" id="PTHR23058">
    <property type="entry name" value="PEROXISOMAL MEMBRANE PROTEIN PEX14"/>
    <property type="match status" value="1"/>
</dbReference>
<protein>
    <recommendedName>
        <fullName evidence="7 10">Peroxisomal membrane protein PEX14</fullName>
    </recommendedName>
    <alternativeName>
        <fullName evidence="8 10">Peroxin-14</fullName>
    </alternativeName>
</protein>